<name>A0AA97EPI9_9FLAO</name>
<dbReference type="RefSeq" id="WP_316983547.1">
    <property type="nucleotide sequence ID" value="NZ_CP136521.1"/>
</dbReference>
<dbReference type="EMBL" id="CP136521">
    <property type="protein sequence ID" value="WOD43870.1"/>
    <property type="molecule type" value="Genomic_DNA"/>
</dbReference>
<sequence>MKNIQKTIMKIIVVMVMVVVPFSCQDRLDDLRDNPNAVTSIDDAALFTKAVRSLFLGTTDQSVSRFSGHYGHYFVAGSTARIPDQYGDGFDGQYNGMFNDMYGGVIRHIEEVLEITSAEETKNEVRHSIANIIAVLGYAKITDAFGEIPFTEGGKGKTQDIILPKYDTQEVIYREMIARLTTSIDILKTADASMAYPNSDPVFNNDMDKWVRFANSVRLRLAMRLRYADSALSQQTVAQCLSEPLMEDNAHNAFMIETEGNGNAWFTMRTGFPSIKMSTMLIDQLQATTDPRLPVFVSEDANGSFSGMTNGLDDAAFGASNFAAKSDMGTRLSSPDSKLYIMTASETWLLRAEAALVYNNDPTQANTLYRKGIETSLNQWEVDASEIVSFMASPTATLSGSNDEEQIGTQMWLALIPNYFEGWSHIRRTGYPVIADRTAANLSQGVTNGVLPTRFLYSSFELSSNNDNVMEAISRQGANKIDTPVWWDKN</sequence>
<dbReference type="InterPro" id="IPR041662">
    <property type="entry name" value="SusD-like_2"/>
</dbReference>
<reference evidence="2" key="1">
    <citation type="submission" date="2024-06" db="EMBL/GenBank/DDBJ databases">
        <title>Hwangdonia haimaensis gen. nov., sp. nov., a member of the family Flavobacteriaceae isolated from the haima cold seep.</title>
        <authorList>
            <person name="Li J."/>
        </authorList>
    </citation>
    <scope>NUCLEOTIDE SEQUENCE [LARGE SCALE GENOMIC DNA]</scope>
    <source>
        <strain evidence="2">SCSIO 19198</strain>
    </source>
</reference>
<organism evidence="1 2">
    <name type="scientific">Hwangdonia lutea</name>
    <dbReference type="NCBI Taxonomy" id="3075823"/>
    <lineage>
        <taxon>Bacteria</taxon>
        <taxon>Pseudomonadati</taxon>
        <taxon>Bacteroidota</taxon>
        <taxon>Flavobacteriia</taxon>
        <taxon>Flavobacteriales</taxon>
        <taxon>Flavobacteriaceae</taxon>
        <taxon>Hwangdonia</taxon>
    </lineage>
</organism>
<proteinExistence type="predicted"/>
<dbReference type="SUPFAM" id="SSF48452">
    <property type="entry name" value="TPR-like"/>
    <property type="match status" value="1"/>
</dbReference>
<dbReference type="Proteomes" id="UP001302486">
    <property type="component" value="Chromosome"/>
</dbReference>
<dbReference type="AlphaFoldDB" id="A0AA97EPI9"/>
<accession>A0AA97EPI9</accession>
<dbReference type="Gene3D" id="1.25.40.390">
    <property type="match status" value="1"/>
</dbReference>
<protein>
    <submittedName>
        <fullName evidence="1">SusD/RagB family nutrient-binding outer membrane lipoprotein</fullName>
    </submittedName>
</protein>
<keyword evidence="2" id="KW-1185">Reference proteome</keyword>
<evidence type="ECO:0000313" key="2">
    <source>
        <dbReference type="Proteomes" id="UP001302486"/>
    </source>
</evidence>
<keyword evidence="1" id="KW-0449">Lipoprotein</keyword>
<dbReference type="Pfam" id="PF12771">
    <property type="entry name" value="SusD-like_2"/>
    <property type="match status" value="1"/>
</dbReference>
<gene>
    <name evidence="1" type="ORF">RNZ46_01095</name>
</gene>
<dbReference type="InterPro" id="IPR011990">
    <property type="entry name" value="TPR-like_helical_dom_sf"/>
</dbReference>
<evidence type="ECO:0000313" key="1">
    <source>
        <dbReference type="EMBL" id="WOD43870.1"/>
    </source>
</evidence>
<dbReference type="KEGG" id="hws:RNZ46_01095"/>